<evidence type="ECO:0000256" key="2">
    <source>
        <dbReference type="ARBA" id="ARBA00008786"/>
    </source>
</evidence>
<keyword evidence="6" id="KW-0464">Manganese</keyword>
<dbReference type="Proteomes" id="UP001281761">
    <property type="component" value="Unassembled WGS sequence"/>
</dbReference>
<evidence type="ECO:0000256" key="6">
    <source>
        <dbReference type="ARBA" id="ARBA00023211"/>
    </source>
</evidence>
<organism evidence="10 11">
    <name type="scientific">Blattamonas nauphoetae</name>
    <dbReference type="NCBI Taxonomy" id="2049346"/>
    <lineage>
        <taxon>Eukaryota</taxon>
        <taxon>Metamonada</taxon>
        <taxon>Preaxostyla</taxon>
        <taxon>Oxymonadida</taxon>
        <taxon>Blattamonas</taxon>
    </lineage>
</organism>
<evidence type="ECO:0000256" key="3">
    <source>
        <dbReference type="ARBA" id="ARBA00022723"/>
    </source>
</evidence>
<dbReference type="InterPro" id="IPR011990">
    <property type="entry name" value="TPR-like_helical_dom_sf"/>
</dbReference>
<feature type="repeat" description="TPR" evidence="7">
    <location>
        <begin position="89"/>
        <end position="122"/>
    </location>
</feature>
<dbReference type="InterPro" id="IPR004843">
    <property type="entry name" value="Calcineurin-like_PHP"/>
</dbReference>
<dbReference type="PIRSF" id="PIRSF033096">
    <property type="entry name" value="PPPtase_5"/>
    <property type="match status" value="1"/>
</dbReference>
<comment type="catalytic activity">
    <reaction evidence="8">
        <text>O-phospho-L-threonyl-[protein] + H2O = L-threonyl-[protein] + phosphate</text>
        <dbReference type="Rhea" id="RHEA:47004"/>
        <dbReference type="Rhea" id="RHEA-COMP:11060"/>
        <dbReference type="Rhea" id="RHEA-COMP:11605"/>
        <dbReference type="ChEBI" id="CHEBI:15377"/>
        <dbReference type="ChEBI" id="CHEBI:30013"/>
        <dbReference type="ChEBI" id="CHEBI:43474"/>
        <dbReference type="ChEBI" id="CHEBI:61977"/>
        <dbReference type="EC" id="3.1.3.16"/>
    </reaction>
</comment>
<dbReference type="Gene3D" id="1.25.40.10">
    <property type="entry name" value="Tetratricopeptide repeat domain"/>
    <property type="match status" value="1"/>
</dbReference>
<dbReference type="EMBL" id="JARBJD010000357">
    <property type="protein sequence ID" value="KAK2943197.1"/>
    <property type="molecule type" value="Genomic_DNA"/>
</dbReference>
<dbReference type="PRINTS" id="PR00114">
    <property type="entry name" value="STPHPHTASE"/>
</dbReference>
<evidence type="ECO:0000259" key="9">
    <source>
        <dbReference type="PROSITE" id="PS00125"/>
    </source>
</evidence>
<dbReference type="Pfam" id="PF08321">
    <property type="entry name" value="PPP5"/>
    <property type="match status" value="1"/>
</dbReference>
<protein>
    <recommendedName>
        <fullName evidence="8">Serine/threonine-protein phosphatase</fullName>
        <ecNumber evidence="8">3.1.3.16</ecNumber>
    </recommendedName>
</protein>
<dbReference type="InterPro" id="IPR029052">
    <property type="entry name" value="Metallo-depent_PP-like"/>
</dbReference>
<feature type="domain" description="Serine/threonine specific protein phosphatases" evidence="9">
    <location>
        <begin position="297"/>
        <end position="302"/>
    </location>
</feature>
<dbReference type="PANTHER" id="PTHR45668">
    <property type="entry name" value="SERINE/THREONINE-PROTEIN PHOSPHATASE 5-RELATED"/>
    <property type="match status" value="1"/>
</dbReference>
<dbReference type="InterPro" id="IPR013235">
    <property type="entry name" value="PPP_dom"/>
</dbReference>
<dbReference type="Gene3D" id="3.60.21.10">
    <property type="match status" value="1"/>
</dbReference>
<evidence type="ECO:0000256" key="7">
    <source>
        <dbReference type="PROSITE-ProRule" id="PRU00339"/>
    </source>
</evidence>
<dbReference type="InterPro" id="IPR006186">
    <property type="entry name" value="Ser/Thr-sp_prot-phosphatase"/>
</dbReference>
<evidence type="ECO:0000256" key="8">
    <source>
        <dbReference type="RuleBase" id="RU004273"/>
    </source>
</evidence>
<dbReference type="PROSITE" id="PS00125">
    <property type="entry name" value="SER_THR_PHOSPHATASE"/>
    <property type="match status" value="1"/>
</dbReference>
<dbReference type="InterPro" id="IPR051134">
    <property type="entry name" value="PPP_phosphatase"/>
</dbReference>
<dbReference type="EC" id="3.1.3.16" evidence="8"/>
<dbReference type="SUPFAM" id="SSF56300">
    <property type="entry name" value="Metallo-dependent phosphatases"/>
    <property type="match status" value="1"/>
</dbReference>
<dbReference type="Pfam" id="PF13181">
    <property type="entry name" value="TPR_8"/>
    <property type="match status" value="2"/>
</dbReference>
<reference evidence="10 11" key="1">
    <citation type="journal article" date="2022" name="bioRxiv">
        <title>Genomics of Preaxostyla Flagellates Illuminates Evolutionary Transitions and the Path Towards Mitochondrial Loss.</title>
        <authorList>
            <person name="Novak L.V.F."/>
            <person name="Treitli S.C."/>
            <person name="Pyrih J."/>
            <person name="Halakuc P."/>
            <person name="Pipaliya S.V."/>
            <person name="Vacek V."/>
            <person name="Brzon O."/>
            <person name="Soukal P."/>
            <person name="Eme L."/>
            <person name="Dacks J.B."/>
            <person name="Karnkowska A."/>
            <person name="Elias M."/>
            <person name="Hampl V."/>
        </authorList>
    </citation>
    <scope>NUCLEOTIDE SEQUENCE [LARGE SCALE GENOMIC DNA]</scope>
    <source>
        <strain evidence="10">NAU3</strain>
        <tissue evidence="10">Gut</tissue>
    </source>
</reference>
<feature type="repeat" description="TPR" evidence="7">
    <location>
        <begin position="22"/>
        <end position="55"/>
    </location>
</feature>
<evidence type="ECO:0000256" key="4">
    <source>
        <dbReference type="ARBA" id="ARBA00022737"/>
    </source>
</evidence>
<gene>
    <name evidence="10" type="ORF">BLNAU_21877</name>
</gene>
<keyword evidence="3" id="KW-0479">Metal-binding</keyword>
<evidence type="ECO:0000313" key="10">
    <source>
        <dbReference type="EMBL" id="KAK2943197.1"/>
    </source>
</evidence>
<keyword evidence="11" id="KW-1185">Reference proteome</keyword>
<keyword evidence="5 8" id="KW-0378">Hydrolase</keyword>
<dbReference type="SMART" id="SM00028">
    <property type="entry name" value="TPR"/>
    <property type="match status" value="3"/>
</dbReference>
<dbReference type="GO" id="GO:0004722">
    <property type="term" value="F:protein serine/threonine phosphatase activity"/>
    <property type="evidence" value="ECO:0007669"/>
    <property type="project" value="UniProtKB-EC"/>
</dbReference>
<dbReference type="PANTHER" id="PTHR45668:SF5">
    <property type="entry name" value="SERINE_THREONINE-PROTEIN PHOSPHATASE 5"/>
    <property type="match status" value="1"/>
</dbReference>
<dbReference type="InterPro" id="IPR019734">
    <property type="entry name" value="TPR_rpt"/>
</dbReference>
<accession>A0ABQ9WWZ2</accession>
<evidence type="ECO:0000256" key="1">
    <source>
        <dbReference type="ARBA" id="ARBA00001936"/>
    </source>
</evidence>
<comment type="similarity">
    <text evidence="2">Belongs to the PPP phosphatase family. PP-5 (PP-T) subfamily.</text>
</comment>
<dbReference type="Pfam" id="PF00149">
    <property type="entry name" value="Metallophos"/>
    <property type="match status" value="1"/>
</dbReference>
<evidence type="ECO:0000313" key="11">
    <source>
        <dbReference type="Proteomes" id="UP001281761"/>
    </source>
</evidence>
<keyword evidence="7" id="KW-0802">TPR repeat</keyword>
<comment type="caution">
    <text evidence="10">The sequence shown here is derived from an EMBL/GenBank/DDBJ whole genome shotgun (WGS) entry which is preliminary data.</text>
</comment>
<dbReference type="PROSITE" id="PS50005">
    <property type="entry name" value="TPR"/>
    <property type="match status" value="2"/>
</dbReference>
<dbReference type="SMART" id="SM00156">
    <property type="entry name" value="PP2Ac"/>
    <property type="match status" value="1"/>
</dbReference>
<keyword evidence="4" id="KW-0677">Repeat</keyword>
<evidence type="ECO:0000256" key="5">
    <source>
        <dbReference type="ARBA" id="ARBA00022801"/>
    </source>
</evidence>
<dbReference type="SUPFAM" id="SSF48452">
    <property type="entry name" value="TPR-like"/>
    <property type="match status" value="1"/>
</dbReference>
<name>A0ABQ9WWZ2_9EUKA</name>
<comment type="cofactor">
    <cofactor evidence="1">
        <name>Mn(2+)</name>
        <dbReference type="ChEBI" id="CHEBI:29035"/>
    </cofactor>
</comment>
<proteinExistence type="inferred from homology"/>
<sequence>MIVDPSQDNSPPTPLRTDTKTAEEWKLEGNEHFKKGEYNAAVTCYSESLSIQPSAPVFANRSFCHLRLENFGTAISDATEAIKLDDTYIKGYYRRASANYALRKYPEAIKDFKEQVRLTPNNAEVRSKYDSIKKEWKSIQYLQAMERTEEVASEIFAKDIDSYVISSDYTGPRFTFPLTPENCPLSLISEETINYYRTGKQLPLRTAIDILLSVKQVLHKEPNVVTMQIPDTGVTVVGDTHGQFNDLLLIFEKKGFPGPSNKFVFNGDFVDRGSYSVEIVLLLFLLKLRFPSDLILLRGNHETHNMNSMFGFEGEVKAKYQEKLYQLFKEVFCDLPLCAVLTDERTPNELGATRVFVVHGGIPSKKNVTIEDIQQVHRYVQPPSEDCIFSELIWNDPQDMPGLTPSQRGVGHQFGPDVTASFLANNNLSYMIRSHQVQDEGFMSHHNHKLFTVFSAPNYCDSMTNKAAIATVWGREKRIDGEDRPEFYTYSASPLEHVKAMKYASSMFQRMM</sequence>